<organism evidence="2 3">
    <name type="scientific">Pleurodeles waltl</name>
    <name type="common">Iberian ribbed newt</name>
    <dbReference type="NCBI Taxonomy" id="8319"/>
    <lineage>
        <taxon>Eukaryota</taxon>
        <taxon>Metazoa</taxon>
        <taxon>Chordata</taxon>
        <taxon>Craniata</taxon>
        <taxon>Vertebrata</taxon>
        <taxon>Euteleostomi</taxon>
        <taxon>Amphibia</taxon>
        <taxon>Batrachia</taxon>
        <taxon>Caudata</taxon>
        <taxon>Salamandroidea</taxon>
        <taxon>Salamandridae</taxon>
        <taxon>Pleurodelinae</taxon>
        <taxon>Pleurodeles</taxon>
    </lineage>
</organism>
<sequence length="75" mass="8034">MHAEDRVSPSSQSTLREQASGRHTLNSRGAGAFFLTLPLSAPARQQAQLHEGGSVVGGLPHLLESHPLLRIATRQ</sequence>
<evidence type="ECO:0000313" key="2">
    <source>
        <dbReference type="EMBL" id="KAJ1080886.1"/>
    </source>
</evidence>
<reference evidence="2" key="1">
    <citation type="journal article" date="2022" name="bioRxiv">
        <title>Sequencing and chromosome-scale assembly of the giantPleurodeles waltlgenome.</title>
        <authorList>
            <person name="Brown T."/>
            <person name="Elewa A."/>
            <person name="Iarovenko S."/>
            <person name="Subramanian E."/>
            <person name="Araus A.J."/>
            <person name="Petzold A."/>
            <person name="Susuki M."/>
            <person name="Suzuki K.-i.T."/>
            <person name="Hayashi T."/>
            <person name="Toyoda A."/>
            <person name="Oliveira C."/>
            <person name="Osipova E."/>
            <person name="Leigh N.D."/>
            <person name="Simon A."/>
            <person name="Yun M.H."/>
        </authorList>
    </citation>
    <scope>NUCLEOTIDE SEQUENCE</scope>
    <source>
        <strain evidence="2">20211129_DDA</strain>
        <tissue evidence="2">Liver</tissue>
    </source>
</reference>
<proteinExistence type="predicted"/>
<accession>A0AAV7KNI2</accession>
<keyword evidence="3" id="KW-1185">Reference proteome</keyword>
<feature type="region of interest" description="Disordered" evidence="1">
    <location>
        <begin position="1"/>
        <end position="24"/>
    </location>
</feature>
<evidence type="ECO:0000256" key="1">
    <source>
        <dbReference type="SAM" id="MobiDB-lite"/>
    </source>
</evidence>
<evidence type="ECO:0000313" key="3">
    <source>
        <dbReference type="Proteomes" id="UP001066276"/>
    </source>
</evidence>
<feature type="compositionally biased region" description="Polar residues" evidence="1">
    <location>
        <begin position="8"/>
        <end position="24"/>
    </location>
</feature>
<dbReference type="EMBL" id="JANPWB010000016">
    <property type="protein sequence ID" value="KAJ1080886.1"/>
    <property type="molecule type" value="Genomic_DNA"/>
</dbReference>
<dbReference type="Proteomes" id="UP001066276">
    <property type="component" value="Chromosome 12"/>
</dbReference>
<comment type="caution">
    <text evidence="2">The sequence shown here is derived from an EMBL/GenBank/DDBJ whole genome shotgun (WGS) entry which is preliminary data.</text>
</comment>
<name>A0AAV7KNI2_PLEWA</name>
<gene>
    <name evidence="2" type="ORF">NDU88_001075</name>
</gene>
<protein>
    <submittedName>
        <fullName evidence="2">Uncharacterized protein</fullName>
    </submittedName>
</protein>
<dbReference type="AlphaFoldDB" id="A0AAV7KNI2"/>